<dbReference type="InterPro" id="IPR000863">
    <property type="entry name" value="Sulfotransferase_dom"/>
</dbReference>
<dbReference type="PANTHER" id="PTHR15723:SF0">
    <property type="entry name" value="CARBOHYDRATE SULFOTRANSFERASE 15"/>
    <property type="match status" value="1"/>
</dbReference>
<dbReference type="KEGG" id="lak:106176800"/>
<accession>A0A1S3JXK1</accession>
<keyword evidence="2" id="KW-0472">Membrane</keyword>
<evidence type="ECO:0000256" key="1">
    <source>
        <dbReference type="SAM" id="MobiDB-lite"/>
    </source>
</evidence>
<feature type="transmembrane region" description="Helical" evidence="2">
    <location>
        <begin position="25"/>
        <end position="44"/>
    </location>
</feature>
<evidence type="ECO:0000256" key="2">
    <source>
        <dbReference type="SAM" id="Phobius"/>
    </source>
</evidence>
<dbReference type="STRING" id="7574.A0A1S3JXK1"/>
<proteinExistence type="predicted"/>
<gene>
    <name evidence="5" type="primary">LOC106176800</name>
</gene>
<dbReference type="SUPFAM" id="SSF52540">
    <property type="entry name" value="P-loop containing nucleoside triphosphate hydrolases"/>
    <property type="match status" value="1"/>
</dbReference>
<dbReference type="Gene3D" id="3.40.50.300">
    <property type="entry name" value="P-loop containing nucleotide triphosphate hydrolases"/>
    <property type="match status" value="1"/>
</dbReference>
<keyword evidence="2" id="KW-0812">Transmembrane</keyword>
<dbReference type="RefSeq" id="XP_013414786.1">
    <property type="nucleotide sequence ID" value="XM_013559332.2"/>
</dbReference>
<protein>
    <submittedName>
        <fullName evidence="5">Carbohydrate sulfotransferase 15</fullName>
    </submittedName>
</protein>
<sequence>MANSVALRHITRAYFILLWRLSKRGFGVILLLCMVGIMVGFLGVEFQYTAKIALQIPGPSVRVYTGPPQNLNKTRDPLILGHLPDLGVAGAPDGQPKLPPTPPKPSTPLRLDRRPTNTSFLQKGGISDTSGDDERKRVISEEIYKTLGVRTPLKFDPNFKNPCWYEQIPAKLDSMYANNHWADGKTFTQKFNILKNFLAFLRGRHFSQHLRCLPYFYLVGVAKAGTTDLYDRISQHPDMAQGMLKEPQWWGRRNFGSKSMSVPFSQYVELFDMAAKAIAEQTCMKCNPKDGPIHTRLTGEASPTTFWFNDFWDERLGNNVTSGEPTYVVADYMKQLQPNAKIIIILRNPVERVYSDFLYLAKRVGKRPEVFHRAVVEGVKIFNDCRMRHSVRSCVHNRTVRLYRPWSEECFCEIARLSIGMYSVHVTDWIRAFSPRQVLILRFEDYVKNQLDTLRKVFEFLDLRPLTKREERRITLKVPSNRTPNKIPMLKETRKILTEFYEPFNKELASILKDEKYSWKGG</sequence>
<reference evidence="5" key="1">
    <citation type="submission" date="2025-08" db="UniProtKB">
        <authorList>
            <consortium name="RefSeq"/>
        </authorList>
    </citation>
    <scope>IDENTIFICATION</scope>
    <source>
        <tissue evidence="5">Gonads</tissue>
    </source>
</reference>
<dbReference type="OrthoDB" id="8068875at2759"/>
<name>A0A1S3JXK1_LINAN</name>
<dbReference type="AlphaFoldDB" id="A0A1S3JXK1"/>
<dbReference type="InterPro" id="IPR052654">
    <property type="entry name" value="CS_Sulfotransferase"/>
</dbReference>
<dbReference type="GO" id="GO:0050659">
    <property type="term" value="F:N-acetylgalactosamine 4-sulfate 6-O-sulfotransferase activity"/>
    <property type="evidence" value="ECO:0007669"/>
    <property type="project" value="TreeGrafter"/>
</dbReference>
<dbReference type="InterPro" id="IPR027417">
    <property type="entry name" value="P-loop_NTPase"/>
</dbReference>
<organism evidence="4 5">
    <name type="scientific">Lingula anatina</name>
    <name type="common">Brachiopod</name>
    <name type="synonym">Lingula unguis</name>
    <dbReference type="NCBI Taxonomy" id="7574"/>
    <lineage>
        <taxon>Eukaryota</taxon>
        <taxon>Metazoa</taxon>
        <taxon>Spiralia</taxon>
        <taxon>Lophotrochozoa</taxon>
        <taxon>Brachiopoda</taxon>
        <taxon>Linguliformea</taxon>
        <taxon>Lingulata</taxon>
        <taxon>Lingulida</taxon>
        <taxon>Linguloidea</taxon>
        <taxon>Lingulidae</taxon>
        <taxon>Lingula</taxon>
    </lineage>
</organism>
<evidence type="ECO:0000259" key="3">
    <source>
        <dbReference type="Pfam" id="PF00685"/>
    </source>
</evidence>
<evidence type="ECO:0000313" key="4">
    <source>
        <dbReference type="Proteomes" id="UP000085678"/>
    </source>
</evidence>
<dbReference type="Proteomes" id="UP000085678">
    <property type="component" value="Unplaced"/>
</dbReference>
<dbReference type="GeneID" id="106176800"/>
<feature type="domain" description="Sulfotransferase" evidence="3">
    <location>
        <begin position="218"/>
        <end position="480"/>
    </location>
</feature>
<keyword evidence="4" id="KW-1185">Reference proteome</keyword>
<evidence type="ECO:0000313" key="5">
    <source>
        <dbReference type="RefSeq" id="XP_013414786.1"/>
    </source>
</evidence>
<dbReference type="PANTHER" id="PTHR15723">
    <property type="entry name" value="CARBOHYDRATE SULFOTRANSFERASE 15"/>
    <property type="match status" value="1"/>
</dbReference>
<dbReference type="GO" id="GO:0019319">
    <property type="term" value="P:hexose biosynthetic process"/>
    <property type="evidence" value="ECO:0007669"/>
    <property type="project" value="TreeGrafter"/>
</dbReference>
<feature type="region of interest" description="Disordered" evidence="1">
    <location>
        <begin position="90"/>
        <end position="132"/>
    </location>
</feature>
<feature type="compositionally biased region" description="Pro residues" evidence="1">
    <location>
        <begin position="97"/>
        <end position="106"/>
    </location>
</feature>
<dbReference type="Pfam" id="PF00685">
    <property type="entry name" value="Sulfotransfer_1"/>
    <property type="match status" value="1"/>
</dbReference>
<dbReference type="InParanoid" id="A0A1S3JXK1"/>
<keyword evidence="2" id="KW-1133">Transmembrane helix</keyword>